<dbReference type="GeneID" id="300100794"/>
<dbReference type="PROSITE" id="PS00893">
    <property type="entry name" value="NUDIX_BOX"/>
    <property type="match status" value="1"/>
</dbReference>
<protein>
    <submittedName>
        <fullName evidence="5">NUDIX domain-containing protein</fullName>
    </submittedName>
</protein>
<evidence type="ECO:0000256" key="2">
    <source>
        <dbReference type="ARBA" id="ARBA00022801"/>
    </source>
</evidence>
<dbReference type="STRING" id="73044.GCA_000725795_02462"/>
<keyword evidence="2" id="KW-0378">Hydrolase</keyword>
<dbReference type="AlphaFoldDB" id="A0A4P6TZ98"/>
<dbReference type="OrthoDB" id="9804442at2"/>
<dbReference type="EMBL" id="CP032229">
    <property type="protein sequence ID" value="QBJ91984.1"/>
    <property type="molecule type" value="Genomic_DNA"/>
</dbReference>
<dbReference type="SUPFAM" id="SSF55811">
    <property type="entry name" value="Nudix"/>
    <property type="match status" value="1"/>
</dbReference>
<dbReference type="PANTHER" id="PTHR43046:SF16">
    <property type="entry name" value="ADP-RIBOSE PYROPHOSPHATASE YJHB-RELATED"/>
    <property type="match status" value="1"/>
</dbReference>
<dbReference type="InterPro" id="IPR020084">
    <property type="entry name" value="NUDIX_hydrolase_CS"/>
</dbReference>
<evidence type="ECO:0000313" key="5">
    <source>
        <dbReference type="EMBL" id="QBJ91984.1"/>
    </source>
</evidence>
<dbReference type="InterPro" id="IPR015797">
    <property type="entry name" value="NUDIX_hydrolase-like_dom_sf"/>
</dbReference>
<accession>A0A4P6TZ98</accession>
<evidence type="ECO:0000256" key="1">
    <source>
        <dbReference type="ARBA" id="ARBA00001946"/>
    </source>
</evidence>
<dbReference type="PANTHER" id="PTHR43046">
    <property type="entry name" value="GDP-MANNOSE MANNOSYL HYDROLASE"/>
    <property type="match status" value="1"/>
</dbReference>
<evidence type="ECO:0000313" key="6">
    <source>
        <dbReference type="Proteomes" id="UP000292547"/>
    </source>
</evidence>
<organism evidence="5 6">
    <name type="scientific">Streptomyces seoulensis</name>
    <dbReference type="NCBI Taxonomy" id="73044"/>
    <lineage>
        <taxon>Bacteria</taxon>
        <taxon>Bacillati</taxon>
        <taxon>Actinomycetota</taxon>
        <taxon>Actinomycetes</taxon>
        <taxon>Kitasatosporales</taxon>
        <taxon>Streptomycetaceae</taxon>
        <taxon>Streptomyces</taxon>
    </lineage>
</organism>
<reference evidence="5 6" key="1">
    <citation type="submission" date="2018-08" db="EMBL/GenBank/DDBJ databases">
        <title>The complete genome sequence of Streptomyces seoulensis, a pioneer strain for nickel superoxide dismutase discovery.</title>
        <authorList>
            <person name="Shin J."/>
            <person name="Lee J.-S."/>
            <person name="Lee E.-J."/>
            <person name="Youn H.-D."/>
        </authorList>
    </citation>
    <scope>NUCLEOTIDE SEQUENCE [LARGE SCALE GENOMIC DNA]</scope>
    <source>
        <strain evidence="5 6">KCTC 9819</strain>
    </source>
</reference>
<feature type="region of interest" description="Disordered" evidence="3">
    <location>
        <begin position="137"/>
        <end position="161"/>
    </location>
</feature>
<sequence>MKRVVARLWHAMRGSVQWRVLWLANAKFMVGVTGVVRNDAGQVLLLKHRMWPESRPWGLPTGFAKRGEEFPLTVVREVKEETGLDVTPGRLVRLTSGYRLRVEVAYEALHTGGTLKIDDFEILEARWFDPDELPQGLQDSHRQLITPEGTATSPAARPGTS</sequence>
<dbReference type="KEGG" id="sseo:D0Z67_17950"/>
<keyword evidence="6" id="KW-1185">Reference proteome</keyword>
<dbReference type="RefSeq" id="WP_051887623.1">
    <property type="nucleotide sequence ID" value="NZ_CP032229.1"/>
</dbReference>
<comment type="cofactor">
    <cofactor evidence="1">
        <name>Mg(2+)</name>
        <dbReference type="ChEBI" id="CHEBI:18420"/>
    </cofactor>
</comment>
<feature type="compositionally biased region" description="Polar residues" evidence="3">
    <location>
        <begin position="149"/>
        <end position="161"/>
    </location>
</feature>
<evidence type="ECO:0000256" key="3">
    <source>
        <dbReference type="SAM" id="MobiDB-lite"/>
    </source>
</evidence>
<dbReference type="InterPro" id="IPR000086">
    <property type="entry name" value="NUDIX_hydrolase_dom"/>
</dbReference>
<gene>
    <name evidence="5" type="ORF">D0Z67_17950</name>
</gene>
<dbReference type="Proteomes" id="UP000292547">
    <property type="component" value="Chromosome"/>
</dbReference>
<proteinExistence type="predicted"/>
<dbReference type="Gene3D" id="3.90.79.10">
    <property type="entry name" value="Nucleoside Triphosphate Pyrophosphohydrolase"/>
    <property type="match status" value="1"/>
</dbReference>
<evidence type="ECO:0000259" key="4">
    <source>
        <dbReference type="PROSITE" id="PS51462"/>
    </source>
</evidence>
<dbReference type="GO" id="GO:0016787">
    <property type="term" value="F:hydrolase activity"/>
    <property type="evidence" value="ECO:0007669"/>
    <property type="project" value="UniProtKB-KW"/>
</dbReference>
<name>A0A4P6TZ98_STRSO</name>
<dbReference type="PROSITE" id="PS51462">
    <property type="entry name" value="NUDIX"/>
    <property type="match status" value="1"/>
</dbReference>
<dbReference type="Pfam" id="PF00293">
    <property type="entry name" value="NUDIX"/>
    <property type="match status" value="1"/>
</dbReference>
<feature type="domain" description="Nudix hydrolase" evidence="4">
    <location>
        <begin position="27"/>
        <end position="151"/>
    </location>
</feature>